<evidence type="ECO:0000313" key="4">
    <source>
        <dbReference type="EMBL" id="OQO70063.1"/>
    </source>
</evidence>
<name>A0A1V8YH01_9ENTE</name>
<keyword evidence="2" id="KW-0732">Signal</keyword>
<evidence type="ECO:0000256" key="1">
    <source>
        <dbReference type="SAM" id="MobiDB-lite"/>
    </source>
</evidence>
<reference evidence="4 5" key="1">
    <citation type="journal article" date="2017" name="BMC Microbiol.">
        <title>Comparative genomics of Enterococcus spp. isolated from bovine feces.</title>
        <authorList>
            <person name="Beukers A.G."/>
            <person name="Zaheer R."/>
            <person name="Goji N."/>
            <person name="Amoako K.K."/>
            <person name="Chaves A.V."/>
            <person name="Ward M.P."/>
            <person name="McAllister T.A."/>
        </authorList>
    </citation>
    <scope>NUCLEOTIDE SEQUENCE [LARGE SCALE GENOMIC DNA]</scope>
    <source>
        <strain evidence="4 5">F1129D 143</strain>
    </source>
</reference>
<dbReference type="AlphaFoldDB" id="A0A1V8YH01"/>
<dbReference type="RefSeq" id="WP_081183793.1">
    <property type="nucleotide sequence ID" value="NZ_MJEA01000007.1"/>
</dbReference>
<comment type="caution">
    <text evidence="4">The sequence shown here is derived from an EMBL/GenBank/DDBJ whole genome shotgun (WGS) entry which is preliminary data.</text>
</comment>
<feature type="signal peptide" evidence="2">
    <location>
        <begin position="1"/>
        <end position="25"/>
    </location>
</feature>
<feature type="compositionally biased region" description="Polar residues" evidence="1">
    <location>
        <begin position="39"/>
        <end position="49"/>
    </location>
</feature>
<dbReference type="EMBL" id="MJEA01000007">
    <property type="protein sequence ID" value="OQO70063.1"/>
    <property type="molecule type" value="Genomic_DNA"/>
</dbReference>
<feature type="region of interest" description="Disordered" evidence="1">
    <location>
        <begin position="39"/>
        <end position="80"/>
    </location>
</feature>
<dbReference type="STRING" id="112904.BH747_07830"/>
<dbReference type="Proteomes" id="UP000192477">
    <property type="component" value="Unassembled WGS sequence"/>
</dbReference>
<accession>A0A1V8YH01</accession>
<organism evidence="4 5">
    <name type="scientific">Enterococcus villorum</name>
    <dbReference type="NCBI Taxonomy" id="112904"/>
    <lineage>
        <taxon>Bacteria</taxon>
        <taxon>Bacillati</taxon>
        <taxon>Bacillota</taxon>
        <taxon>Bacilli</taxon>
        <taxon>Lactobacillales</taxon>
        <taxon>Enterococcaceae</taxon>
        <taxon>Enterococcus</taxon>
    </lineage>
</organism>
<dbReference type="InterPro" id="IPR027994">
    <property type="entry name" value="WxL_dom"/>
</dbReference>
<evidence type="ECO:0000256" key="2">
    <source>
        <dbReference type="SAM" id="SignalP"/>
    </source>
</evidence>
<gene>
    <name evidence="4" type="ORF">BH747_07830</name>
</gene>
<protein>
    <submittedName>
        <fullName evidence="4">Cell surface protein</fullName>
    </submittedName>
</protein>
<feature type="chain" id="PRO_5012099390" evidence="2">
    <location>
        <begin position="26"/>
        <end position="233"/>
    </location>
</feature>
<evidence type="ECO:0000313" key="5">
    <source>
        <dbReference type="Proteomes" id="UP000192477"/>
    </source>
</evidence>
<dbReference type="OrthoDB" id="2356942at2"/>
<dbReference type="Pfam" id="PF13731">
    <property type="entry name" value="WxL"/>
    <property type="match status" value="1"/>
</dbReference>
<feature type="domain" description="WxL" evidence="3">
    <location>
        <begin position="31"/>
        <end position="229"/>
    </location>
</feature>
<proteinExistence type="predicted"/>
<feature type="compositionally biased region" description="Polar residues" evidence="1">
    <location>
        <begin position="59"/>
        <end position="73"/>
    </location>
</feature>
<sequence length="233" mass="24638">MKKSILSTTLLSVLAIGGMSITVHADLLQDVTTSNAKITFEGNDNQPTGPVNPDDPDSPSENTDPNDPNNHGTGDQGPLSIDYVSNISFGTQEISQSKAVYTAKNEKPYVQVTDKRGVAGGWTLTASASKFMADDNSELKGAVLSFAKGDTRTTVDNVSDKPDSYGFTFDNNEALPVMAAKSQHGQGTWLDVFEGEEGNNTNIQLSVPAGSAQAKEYSATITWTLTAGPTDAK</sequence>
<evidence type="ECO:0000259" key="3">
    <source>
        <dbReference type="Pfam" id="PF13731"/>
    </source>
</evidence>